<evidence type="ECO:0000313" key="2">
    <source>
        <dbReference type="Proteomes" id="UP001319180"/>
    </source>
</evidence>
<reference evidence="1 2" key="1">
    <citation type="submission" date="2021-05" db="EMBL/GenBank/DDBJ databases">
        <title>A Polyphasic approach of four new species of the genus Ohtaekwangia: Ohtaekwangia histidinii sp. nov., Ohtaekwangia cretensis sp. nov., Ohtaekwangia indiensis sp. nov., Ohtaekwangia reichenbachii sp. nov. from diverse environment.</title>
        <authorList>
            <person name="Octaviana S."/>
        </authorList>
    </citation>
    <scope>NUCLEOTIDE SEQUENCE [LARGE SCALE GENOMIC DNA]</scope>
    <source>
        <strain evidence="1 2">PWU37</strain>
    </source>
</reference>
<dbReference type="RefSeq" id="WP_254088408.1">
    <property type="nucleotide sequence ID" value="NZ_JAHESC010000001.1"/>
</dbReference>
<dbReference type="AlphaFoldDB" id="A0AAP2GBH9"/>
<gene>
    <name evidence="1" type="ORF">KK078_01255</name>
</gene>
<keyword evidence="2" id="KW-1185">Reference proteome</keyword>
<name>A0AAP2GBH9_9BACT</name>
<dbReference type="EMBL" id="JAHESC010000001">
    <property type="protein sequence ID" value="MBT1685159.1"/>
    <property type="molecule type" value="Genomic_DNA"/>
</dbReference>
<dbReference type="Proteomes" id="UP001319180">
    <property type="component" value="Unassembled WGS sequence"/>
</dbReference>
<comment type="caution">
    <text evidence="1">The sequence shown here is derived from an EMBL/GenBank/DDBJ whole genome shotgun (WGS) entry which is preliminary data.</text>
</comment>
<accession>A0AAP2GBH9</accession>
<proteinExistence type="predicted"/>
<organism evidence="1 2">
    <name type="scientific">Dawidia soli</name>
    <dbReference type="NCBI Taxonomy" id="2782352"/>
    <lineage>
        <taxon>Bacteria</taxon>
        <taxon>Pseudomonadati</taxon>
        <taxon>Bacteroidota</taxon>
        <taxon>Cytophagia</taxon>
        <taxon>Cytophagales</taxon>
        <taxon>Chryseotaleaceae</taxon>
        <taxon>Dawidia</taxon>
    </lineage>
</organism>
<sequence>MEREGEILQRMYEQTRHYAFHNDQMLHGPLFRVKGMLQLLQQESRPAEQGKLLEMLLAEVEQMELSGDMMARMLAEYEARMRQLIEGGGQSSLPGPKA</sequence>
<evidence type="ECO:0000313" key="1">
    <source>
        <dbReference type="EMBL" id="MBT1685159.1"/>
    </source>
</evidence>
<protein>
    <submittedName>
        <fullName evidence="1">Uncharacterized protein</fullName>
    </submittedName>
</protein>